<keyword evidence="4" id="KW-1185">Reference proteome</keyword>
<sequence length="363" mass="38651">MSTPSHPRIVRRDVGVRARANDPDSENELPLASFSRGPLVNHSSGSGPSSSSGGGGPSSSRFGSSQTTTFYPASTGYNGYVYVTTTSGGPDASSSDTPRSAGVIPPTRIFNPSGGSAYAAHFHHHHPHAHHPAATVFRRGSGASRESSSSSLGSSTDSFAAEYGASGFLQQPVVAPAPRTWARIAAESGNNGPTGIPQPRTWARLAAEDEGGPTGSNAEAIRPQFRSKIVCELTCRHCEAVVCRRGMKAILLADMNIELFSTDAPPHGVSLVNDDYQTRNCFCRIRDVACLGCGNVIGYHVTQPCEPCMEACNNGHFWMFHISEVAYADRLDTTGTGKALLWAHLPKAETDCDFEDVYDSMCR</sequence>
<reference evidence="3" key="1">
    <citation type="submission" date="2020-05" db="EMBL/GenBank/DDBJ databases">
        <title>Phylogenomic resolution of chytrid fungi.</title>
        <authorList>
            <person name="Stajich J.E."/>
            <person name="Amses K."/>
            <person name="Simmons R."/>
            <person name="Seto K."/>
            <person name="Myers J."/>
            <person name="Bonds A."/>
            <person name="Quandt C.A."/>
            <person name="Barry K."/>
            <person name="Liu P."/>
            <person name="Grigoriev I."/>
            <person name="Longcore J.E."/>
            <person name="James T.Y."/>
        </authorList>
    </citation>
    <scope>NUCLEOTIDE SEQUENCE</scope>
    <source>
        <strain evidence="3">JEL0379</strain>
    </source>
</reference>
<dbReference type="Proteomes" id="UP001212152">
    <property type="component" value="Unassembled WGS sequence"/>
</dbReference>
<evidence type="ECO:0000313" key="3">
    <source>
        <dbReference type="EMBL" id="KAJ3184166.1"/>
    </source>
</evidence>
<evidence type="ECO:0000313" key="4">
    <source>
        <dbReference type="Proteomes" id="UP001212152"/>
    </source>
</evidence>
<dbReference type="Pfam" id="PF14976">
    <property type="entry name" value="YPEH2ZP"/>
    <property type="match status" value="1"/>
</dbReference>
<comment type="similarity">
    <text evidence="1">Belongs to the FAM72 family.</text>
</comment>
<dbReference type="EMBL" id="JADGJQ010000004">
    <property type="protein sequence ID" value="KAJ3184166.1"/>
    <property type="molecule type" value="Genomic_DNA"/>
</dbReference>
<gene>
    <name evidence="3" type="primary">FAM72A_2</name>
    <name evidence="3" type="ORF">HDU87_005012</name>
</gene>
<feature type="region of interest" description="Disordered" evidence="2">
    <location>
        <begin position="1"/>
        <end position="67"/>
    </location>
</feature>
<dbReference type="AlphaFoldDB" id="A0AAD5TSL7"/>
<evidence type="ECO:0000256" key="2">
    <source>
        <dbReference type="SAM" id="MobiDB-lite"/>
    </source>
</evidence>
<evidence type="ECO:0000256" key="1">
    <source>
        <dbReference type="ARBA" id="ARBA00006888"/>
    </source>
</evidence>
<dbReference type="GO" id="GO:0005829">
    <property type="term" value="C:cytosol"/>
    <property type="evidence" value="ECO:0007669"/>
    <property type="project" value="TreeGrafter"/>
</dbReference>
<comment type="caution">
    <text evidence="3">The sequence shown here is derived from an EMBL/GenBank/DDBJ whole genome shotgun (WGS) entry which is preliminary data.</text>
</comment>
<dbReference type="PANTHER" id="PTHR31841">
    <property type="entry name" value="PROTEIN FAM72A-RELATED"/>
    <property type="match status" value="1"/>
</dbReference>
<proteinExistence type="inferred from homology"/>
<accession>A0AAD5TSL7</accession>
<feature type="compositionally biased region" description="Basic and acidic residues" evidence="2">
    <location>
        <begin position="10"/>
        <end position="22"/>
    </location>
</feature>
<organism evidence="3 4">
    <name type="scientific">Geranomyces variabilis</name>
    <dbReference type="NCBI Taxonomy" id="109894"/>
    <lineage>
        <taxon>Eukaryota</taxon>
        <taxon>Fungi</taxon>
        <taxon>Fungi incertae sedis</taxon>
        <taxon>Chytridiomycota</taxon>
        <taxon>Chytridiomycota incertae sedis</taxon>
        <taxon>Chytridiomycetes</taxon>
        <taxon>Spizellomycetales</taxon>
        <taxon>Powellomycetaceae</taxon>
        <taxon>Geranomyces</taxon>
    </lineage>
</organism>
<dbReference type="InterPro" id="IPR026768">
    <property type="entry name" value="YPEH2ZP"/>
</dbReference>
<dbReference type="PANTHER" id="PTHR31841:SF1">
    <property type="entry name" value="PROTEIN FAM72A-RELATED"/>
    <property type="match status" value="1"/>
</dbReference>
<name>A0AAD5TSL7_9FUNG</name>
<protein>
    <submittedName>
        <fullName evidence="3">Protein fam72a</fullName>
    </submittedName>
</protein>